<dbReference type="InterPro" id="IPR002737">
    <property type="entry name" value="MEMO1_fam"/>
</dbReference>
<accession>A0A9P8TBR8</accession>
<reference evidence="2" key="1">
    <citation type="journal article" date="2021" name="Open Biol.">
        <title>Shared evolutionary footprints suggest mitochondrial oxidative damage underlies multiple complex I losses in fungi.</title>
        <authorList>
            <person name="Schikora-Tamarit M.A."/>
            <person name="Marcet-Houben M."/>
            <person name="Nosek J."/>
            <person name="Gabaldon T."/>
        </authorList>
    </citation>
    <scope>NUCLEOTIDE SEQUENCE</scope>
    <source>
        <strain evidence="2">NCAIM Y.01608</strain>
    </source>
</reference>
<comment type="similarity">
    <text evidence="1">Belongs to the MEMO1 family.</text>
</comment>
<dbReference type="PANTHER" id="PTHR11060">
    <property type="entry name" value="PROTEIN MEMO1"/>
    <property type="match status" value="1"/>
</dbReference>
<dbReference type="NCBIfam" id="TIGR04336">
    <property type="entry name" value="AmmeMemoSam_B"/>
    <property type="match status" value="1"/>
</dbReference>
<dbReference type="Pfam" id="PF01875">
    <property type="entry name" value="Memo"/>
    <property type="match status" value="1"/>
</dbReference>
<reference evidence="2" key="2">
    <citation type="submission" date="2021-01" db="EMBL/GenBank/DDBJ databases">
        <authorList>
            <person name="Schikora-Tamarit M.A."/>
        </authorList>
    </citation>
    <scope>NUCLEOTIDE SEQUENCE</scope>
    <source>
        <strain evidence="2">NCAIM Y.01608</strain>
    </source>
</reference>
<evidence type="ECO:0000256" key="1">
    <source>
        <dbReference type="ARBA" id="ARBA00006315"/>
    </source>
</evidence>
<proteinExistence type="inferred from homology"/>
<keyword evidence="3" id="KW-1185">Reference proteome</keyword>
<sequence length="696" mass="79149">MICEDYLTGAHSMDVPQETLDKEVQAILDKIKSKPDFNPNQLFDPEKHLAWKDEYFENTKTFTLQDLGITKTHTKPINNFGATYPFPLLTEEAIDIMKWEAFQPQIVKKYARLTNPDFSLKTNRHDFHIAGYPEEGHAPFTKSVYEHPRLKEIFSQLIGMDVTTTYGYDVNHVNVALADFDMPLDAPLYPEPEKDEDGKPIFKAEEVGSILGQHYDSTSIACVIMWECPQDKGGETVIITGDETPLVIPNIARPGYCTLLQARVIRHIATKPNTNSNRIATVAGYYPTAPILDNSCLTSVRPSILPRSVHDQFYTEWFDFRFKQLERVLADKRKKLWDAYKKGETFDQKDVIEFSKECQQYLFDSWREMEFANNDPYPPPLFSKPYSELTPATHAGSWYTGSALRLELQLDKWLSKASGPVAGARLLVGPHAGYAYAGETLAQTYSALDASEIKRVFIMGPSHHVYFRGCVMTSNFDYYETPLGNVPVDKQTIKDLVAKDPKMFRLMSEEMDEEEHSFEMHMPYLYRVTSKARGSIPQIIPIMISATDEKFERKLAEHLTPYFQDHENAFVISTDFCHWGSRFGYTLYTPSGKIADIQDLRYGTSVLKKSDALPIYKSIEALDKEAMKIASKTSYKAFRDYLAATENTICGAKPLSVLLLLMEQNSDKKLEWLGYKQSSSVTSAHDSSVSYASAYA</sequence>
<evidence type="ECO:0008006" key="4">
    <source>
        <dbReference type="Google" id="ProtNLM"/>
    </source>
</evidence>
<dbReference type="HAMAP" id="MF_00055">
    <property type="entry name" value="MEMO1"/>
    <property type="match status" value="1"/>
</dbReference>
<evidence type="ECO:0000313" key="3">
    <source>
        <dbReference type="Proteomes" id="UP000788993"/>
    </source>
</evidence>
<dbReference type="EMBL" id="JAEUBD010000763">
    <property type="protein sequence ID" value="KAH3672471.1"/>
    <property type="molecule type" value="Genomic_DNA"/>
</dbReference>
<evidence type="ECO:0000313" key="2">
    <source>
        <dbReference type="EMBL" id="KAH3672471.1"/>
    </source>
</evidence>
<dbReference type="CDD" id="cd07361">
    <property type="entry name" value="MEMO_like"/>
    <property type="match status" value="1"/>
</dbReference>
<dbReference type="PANTHER" id="PTHR11060:SF0">
    <property type="entry name" value="PROTEIN MEMO1"/>
    <property type="match status" value="1"/>
</dbReference>
<gene>
    <name evidence="2" type="ORF">OGATHE_002312</name>
</gene>
<protein>
    <recommendedName>
        <fullName evidence="4">Protein MEMO1</fullName>
    </recommendedName>
</protein>
<organism evidence="2 3">
    <name type="scientific">Ogataea polymorpha</name>
    <dbReference type="NCBI Taxonomy" id="460523"/>
    <lineage>
        <taxon>Eukaryota</taxon>
        <taxon>Fungi</taxon>
        <taxon>Dikarya</taxon>
        <taxon>Ascomycota</taxon>
        <taxon>Saccharomycotina</taxon>
        <taxon>Pichiomycetes</taxon>
        <taxon>Pichiales</taxon>
        <taxon>Pichiaceae</taxon>
        <taxon>Ogataea</taxon>
    </lineage>
</organism>
<name>A0A9P8TBR8_9ASCO</name>
<dbReference type="AlphaFoldDB" id="A0A9P8TBR8"/>
<comment type="caution">
    <text evidence="2">The sequence shown here is derived from an EMBL/GenBank/DDBJ whole genome shotgun (WGS) entry which is preliminary data.</text>
</comment>
<dbReference type="Gene3D" id="3.40.830.10">
    <property type="entry name" value="LigB-like"/>
    <property type="match status" value="1"/>
</dbReference>
<dbReference type="Proteomes" id="UP000788993">
    <property type="component" value="Unassembled WGS sequence"/>
</dbReference>